<sequence length="262" mass="30060">MLLLWFTRSFCLLMPTSAKRRGPSTVKGEPADQHCSSKTPRFTLPATLLYNNELISFLALIDSGSDQNLIDRLWSANTRLRPNFSLCHAKSRPWMVVPSIPLLIRPNRSNWCYQVITENSSRSLVFPFQKVLWFSAFHGCRFITRILIGPKSVLNPGLLNASLNIATKFSMRYINAQLELLFYLHCHTCTMITCTDVLLSHPILIYIYSHSLITVHIYLYYIVDMFILFNLYCIAPTTPKQIPCMSKNVHGNKAFLILILIL</sequence>
<gene>
    <name evidence="3" type="ORF">AMECASPLE_027837</name>
</gene>
<organism evidence="3 4">
    <name type="scientific">Ameca splendens</name>
    <dbReference type="NCBI Taxonomy" id="208324"/>
    <lineage>
        <taxon>Eukaryota</taxon>
        <taxon>Metazoa</taxon>
        <taxon>Chordata</taxon>
        <taxon>Craniata</taxon>
        <taxon>Vertebrata</taxon>
        <taxon>Euteleostomi</taxon>
        <taxon>Actinopterygii</taxon>
        <taxon>Neopterygii</taxon>
        <taxon>Teleostei</taxon>
        <taxon>Neoteleostei</taxon>
        <taxon>Acanthomorphata</taxon>
        <taxon>Ovalentaria</taxon>
        <taxon>Atherinomorphae</taxon>
        <taxon>Cyprinodontiformes</taxon>
        <taxon>Goodeidae</taxon>
        <taxon>Ameca</taxon>
    </lineage>
</organism>
<feature type="chain" id="PRO_5045767326" evidence="2">
    <location>
        <begin position="19"/>
        <end position="262"/>
    </location>
</feature>
<accession>A0ABV0XU93</accession>
<dbReference type="EMBL" id="JAHRIP010012394">
    <property type="protein sequence ID" value="MEQ2285041.1"/>
    <property type="molecule type" value="Genomic_DNA"/>
</dbReference>
<keyword evidence="1" id="KW-0472">Membrane</keyword>
<feature type="signal peptide" evidence="2">
    <location>
        <begin position="1"/>
        <end position="18"/>
    </location>
</feature>
<proteinExistence type="predicted"/>
<evidence type="ECO:0000313" key="3">
    <source>
        <dbReference type="EMBL" id="MEQ2285041.1"/>
    </source>
</evidence>
<keyword evidence="2" id="KW-0732">Signal</keyword>
<keyword evidence="1" id="KW-1133">Transmembrane helix</keyword>
<evidence type="ECO:0000256" key="2">
    <source>
        <dbReference type="SAM" id="SignalP"/>
    </source>
</evidence>
<reference evidence="3 4" key="1">
    <citation type="submission" date="2021-06" db="EMBL/GenBank/DDBJ databases">
        <authorList>
            <person name="Palmer J.M."/>
        </authorList>
    </citation>
    <scope>NUCLEOTIDE SEQUENCE [LARGE SCALE GENOMIC DNA]</scope>
    <source>
        <strain evidence="3 4">AS_MEX2019</strain>
        <tissue evidence="3">Muscle</tissue>
    </source>
</reference>
<comment type="caution">
    <text evidence="3">The sequence shown here is derived from an EMBL/GenBank/DDBJ whole genome shotgun (WGS) entry which is preliminary data.</text>
</comment>
<protein>
    <submittedName>
        <fullName evidence="3">Uncharacterized protein</fullName>
    </submittedName>
</protein>
<dbReference type="Proteomes" id="UP001469553">
    <property type="component" value="Unassembled WGS sequence"/>
</dbReference>
<evidence type="ECO:0000256" key="1">
    <source>
        <dbReference type="SAM" id="Phobius"/>
    </source>
</evidence>
<feature type="transmembrane region" description="Helical" evidence="1">
    <location>
        <begin position="217"/>
        <end position="235"/>
    </location>
</feature>
<name>A0ABV0XU93_9TELE</name>
<keyword evidence="4" id="KW-1185">Reference proteome</keyword>
<keyword evidence="1" id="KW-0812">Transmembrane</keyword>
<evidence type="ECO:0000313" key="4">
    <source>
        <dbReference type="Proteomes" id="UP001469553"/>
    </source>
</evidence>